<evidence type="ECO:0000313" key="2">
    <source>
        <dbReference type="EMBL" id="PWR71435.1"/>
    </source>
</evidence>
<organism evidence="2 3">
    <name type="scientific">Methanospirillum lacunae</name>
    <dbReference type="NCBI Taxonomy" id="668570"/>
    <lineage>
        <taxon>Archaea</taxon>
        <taxon>Methanobacteriati</taxon>
        <taxon>Methanobacteriota</taxon>
        <taxon>Stenosarchaea group</taxon>
        <taxon>Methanomicrobia</taxon>
        <taxon>Methanomicrobiales</taxon>
        <taxon>Methanospirillaceae</taxon>
        <taxon>Methanospirillum</taxon>
    </lineage>
</organism>
<evidence type="ECO:0000313" key="3">
    <source>
        <dbReference type="Proteomes" id="UP000245657"/>
    </source>
</evidence>
<keyword evidence="3" id="KW-1185">Reference proteome</keyword>
<dbReference type="SUPFAM" id="SSF52518">
    <property type="entry name" value="Thiamin diphosphate-binding fold (THDP-binding)"/>
    <property type="match status" value="2"/>
</dbReference>
<keyword evidence="2" id="KW-0670">Pyruvate</keyword>
<reference evidence="2 3" key="1">
    <citation type="submission" date="2018-05" db="EMBL/GenBank/DDBJ databases">
        <title>Draft genome of Methanospirillum lacunae Ki8-1.</title>
        <authorList>
            <person name="Dueholm M.S."/>
            <person name="Nielsen P.H."/>
            <person name="Bakmann L.F."/>
            <person name="Otzen D.E."/>
        </authorList>
    </citation>
    <scope>NUCLEOTIDE SEQUENCE [LARGE SCALE GENOMIC DNA]</scope>
    <source>
        <strain evidence="2 3">Ki8-1</strain>
    </source>
</reference>
<dbReference type="InterPro" id="IPR029061">
    <property type="entry name" value="THDP-binding"/>
</dbReference>
<name>A0A2V2MYN5_9EURY</name>
<dbReference type="AlphaFoldDB" id="A0A2V2MYN5"/>
<dbReference type="InterPro" id="IPR011766">
    <property type="entry name" value="TPP_enzyme_TPP-bd"/>
</dbReference>
<sequence>MSPGESGEDLLVRTIRSCTDRIYAVPGYPVSSLADRSGAKLVINEKVALELAIGDSLAGRRACVIVKHVGMNALVDPLVHATFQGIRAGVIIICGDDPTAKNTMTVQDSRYFGLVASIPVLSGISESGVSDALCASEQYSRVALLRVSAEEISQPANTSPSGLVCPENNPATGLADPALTMYGRAVRAAAGSTLIQKAGLAPHPLPPVQSSSAPQNRKERGSTLGLCADCPFRSMFELMAKKGMSAVCDTGCSLIAMNPPYSFGVACYGMGSAVAVAASSGNAALIGDYALLHSGLQGLMEVYQEGLPLLCIVMVNQCMGMTGGQPVPDPLPYLGFAHPQVCDVKDLKHLEELLTIPKRPMTVLVYGSCPEEIDHETVAC</sequence>
<dbReference type="Gene3D" id="3.40.50.970">
    <property type="match status" value="2"/>
</dbReference>
<dbReference type="GO" id="GO:0044272">
    <property type="term" value="P:sulfur compound biosynthetic process"/>
    <property type="evidence" value="ECO:0007669"/>
    <property type="project" value="UniProtKB-ARBA"/>
</dbReference>
<protein>
    <submittedName>
        <fullName evidence="2">Indolepyruvate ferredoxin oxidoreductase</fullName>
    </submittedName>
</protein>
<comment type="caution">
    <text evidence="2">The sequence shown here is derived from an EMBL/GenBank/DDBJ whole genome shotgun (WGS) entry which is preliminary data.</text>
</comment>
<dbReference type="Proteomes" id="UP000245657">
    <property type="component" value="Unassembled WGS sequence"/>
</dbReference>
<dbReference type="GO" id="GO:0006082">
    <property type="term" value="P:organic acid metabolic process"/>
    <property type="evidence" value="ECO:0007669"/>
    <property type="project" value="UniProtKB-ARBA"/>
</dbReference>
<accession>A0A2V2MYN5</accession>
<dbReference type="GO" id="GO:0003824">
    <property type="term" value="F:catalytic activity"/>
    <property type="evidence" value="ECO:0007669"/>
    <property type="project" value="InterPro"/>
</dbReference>
<dbReference type="EMBL" id="QGMY01000008">
    <property type="protein sequence ID" value="PWR71435.1"/>
    <property type="molecule type" value="Genomic_DNA"/>
</dbReference>
<gene>
    <name evidence="2" type="ORF">DK846_11255</name>
</gene>
<dbReference type="OrthoDB" id="116011at2157"/>
<dbReference type="GO" id="GO:0030976">
    <property type="term" value="F:thiamine pyrophosphate binding"/>
    <property type="evidence" value="ECO:0007669"/>
    <property type="project" value="InterPro"/>
</dbReference>
<dbReference type="Pfam" id="PF02775">
    <property type="entry name" value="TPP_enzyme_C"/>
    <property type="match status" value="1"/>
</dbReference>
<proteinExistence type="predicted"/>
<feature type="domain" description="Thiamine pyrophosphate enzyme TPP-binding" evidence="1">
    <location>
        <begin position="252"/>
        <end position="328"/>
    </location>
</feature>
<evidence type="ECO:0000259" key="1">
    <source>
        <dbReference type="Pfam" id="PF02775"/>
    </source>
</evidence>